<dbReference type="InterPro" id="IPR023198">
    <property type="entry name" value="PGP-like_dom2"/>
</dbReference>
<protein>
    <recommendedName>
        <fullName evidence="4">phosphoglycolate phosphatase</fullName>
        <ecNumber evidence="4">3.1.3.18</ecNumber>
    </recommendedName>
</protein>
<evidence type="ECO:0000256" key="1">
    <source>
        <dbReference type="ARBA" id="ARBA00000830"/>
    </source>
</evidence>
<dbReference type="InterPro" id="IPR041492">
    <property type="entry name" value="HAD_2"/>
</dbReference>
<comment type="caution">
    <text evidence="5">The sequence shown here is derived from an EMBL/GenBank/DDBJ whole genome shotgun (WGS) entry which is preliminary data.</text>
</comment>
<dbReference type="EC" id="3.1.3.18" evidence="4"/>
<dbReference type="Pfam" id="PF13419">
    <property type="entry name" value="HAD_2"/>
    <property type="match status" value="1"/>
</dbReference>
<evidence type="ECO:0000313" key="5">
    <source>
        <dbReference type="EMBL" id="MBI5249552.1"/>
    </source>
</evidence>
<dbReference type="Gene3D" id="1.10.150.240">
    <property type="entry name" value="Putative phosphatase, domain 2"/>
    <property type="match status" value="1"/>
</dbReference>
<accession>A0A9D6Z3F5</accession>
<dbReference type="SUPFAM" id="SSF56784">
    <property type="entry name" value="HAD-like"/>
    <property type="match status" value="1"/>
</dbReference>
<dbReference type="GO" id="GO:0005829">
    <property type="term" value="C:cytosol"/>
    <property type="evidence" value="ECO:0007669"/>
    <property type="project" value="TreeGrafter"/>
</dbReference>
<dbReference type="PANTHER" id="PTHR43434:SF1">
    <property type="entry name" value="PHOSPHOGLYCOLATE PHOSPHATASE"/>
    <property type="match status" value="1"/>
</dbReference>
<name>A0A9D6Z3F5_9BACT</name>
<dbReference type="InterPro" id="IPR036412">
    <property type="entry name" value="HAD-like_sf"/>
</dbReference>
<dbReference type="GO" id="GO:0006281">
    <property type="term" value="P:DNA repair"/>
    <property type="evidence" value="ECO:0007669"/>
    <property type="project" value="TreeGrafter"/>
</dbReference>
<dbReference type="InterPro" id="IPR050155">
    <property type="entry name" value="HAD-like_hydrolase_sf"/>
</dbReference>
<evidence type="ECO:0000256" key="4">
    <source>
        <dbReference type="ARBA" id="ARBA00013078"/>
    </source>
</evidence>
<dbReference type="GO" id="GO:0008967">
    <property type="term" value="F:phosphoglycolate phosphatase activity"/>
    <property type="evidence" value="ECO:0007669"/>
    <property type="project" value="UniProtKB-EC"/>
</dbReference>
<sequence>MHALVLFDIDGTLIDSGGAGIAALNQALEDLTGIKDGFNGIDCAGKTDIQIIKEACEKLHLESDNGLIPRFVGRYLTHLKPHVQIRNGGRVKVGIHNLLNGLAQDGNYGLGLLTGNIKEGARLKLEPHSLNEFFSFGAFGDDSEDRNQLLPIAVKRYSELTGKVVDFGRCLVVGDTPRDVACARVHGAQCLAVATGRHSVEDLERAGANLTLSDLSETELVLRRIEQIRLGWDHNIARW</sequence>
<organism evidence="5 6">
    <name type="scientific">Desulfomonile tiedjei</name>
    <dbReference type="NCBI Taxonomy" id="2358"/>
    <lineage>
        <taxon>Bacteria</taxon>
        <taxon>Pseudomonadati</taxon>
        <taxon>Thermodesulfobacteriota</taxon>
        <taxon>Desulfomonilia</taxon>
        <taxon>Desulfomonilales</taxon>
        <taxon>Desulfomonilaceae</taxon>
        <taxon>Desulfomonile</taxon>
    </lineage>
</organism>
<proteinExistence type="inferred from homology"/>
<gene>
    <name evidence="5" type="ORF">HY912_08660</name>
</gene>
<dbReference type="Proteomes" id="UP000807825">
    <property type="component" value="Unassembled WGS sequence"/>
</dbReference>
<reference evidence="5" key="1">
    <citation type="submission" date="2020-07" db="EMBL/GenBank/DDBJ databases">
        <title>Huge and variable diversity of episymbiotic CPR bacteria and DPANN archaea in groundwater ecosystems.</title>
        <authorList>
            <person name="He C.Y."/>
            <person name="Keren R."/>
            <person name="Whittaker M."/>
            <person name="Farag I.F."/>
            <person name="Doudna J."/>
            <person name="Cate J.H.D."/>
            <person name="Banfield J.F."/>
        </authorList>
    </citation>
    <scope>NUCLEOTIDE SEQUENCE</scope>
    <source>
        <strain evidence="5">NC_groundwater_1664_Pr3_B-0.1um_52_9</strain>
    </source>
</reference>
<comment type="pathway">
    <text evidence="2">Organic acid metabolism; glycolate biosynthesis; glycolate from 2-phosphoglycolate: step 1/1.</text>
</comment>
<keyword evidence="5" id="KW-0378">Hydrolase</keyword>
<dbReference type="AlphaFoldDB" id="A0A9D6Z3F5"/>
<evidence type="ECO:0000256" key="3">
    <source>
        <dbReference type="ARBA" id="ARBA00006171"/>
    </source>
</evidence>
<comment type="catalytic activity">
    <reaction evidence="1">
        <text>2-phosphoglycolate + H2O = glycolate + phosphate</text>
        <dbReference type="Rhea" id="RHEA:14369"/>
        <dbReference type="ChEBI" id="CHEBI:15377"/>
        <dbReference type="ChEBI" id="CHEBI:29805"/>
        <dbReference type="ChEBI" id="CHEBI:43474"/>
        <dbReference type="ChEBI" id="CHEBI:58033"/>
        <dbReference type="EC" id="3.1.3.18"/>
    </reaction>
</comment>
<dbReference type="Gene3D" id="3.40.50.1000">
    <property type="entry name" value="HAD superfamily/HAD-like"/>
    <property type="match status" value="1"/>
</dbReference>
<dbReference type="EMBL" id="JACRDE010000232">
    <property type="protein sequence ID" value="MBI5249552.1"/>
    <property type="molecule type" value="Genomic_DNA"/>
</dbReference>
<dbReference type="InterPro" id="IPR023214">
    <property type="entry name" value="HAD_sf"/>
</dbReference>
<comment type="similarity">
    <text evidence="3">Belongs to the HAD-like hydrolase superfamily. CbbY/CbbZ/Gph/YieH family.</text>
</comment>
<dbReference type="PANTHER" id="PTHR43434">
    <property type="entry name" value="PHOSPHOGLYCOLATE PHOSPHATASE"/>
    <property type="match status" value="1"/>
</dbReference>
<evidence type="ECO:0000256" key="2">
    <source>
        <dbReference type="ARBA" id="ARBA00004818"/>
    </source>
</evidence>
<evidence type="ECO:0000313" key="6">
    <source>
        <dbReference type="Proteomes" id="UP000807825"/>
    </source>
</evidence>